<dbReference type="RefSeq" id="WP_095655101.1">
    <property type="nucleotide sequence ID" value="NZ_NPOA01000005.1"/>
</dbReference>
<feature type="transmembrane region" description="Helical" evidence="1">
    <location>
        <begin position="44"/>
        <end position="61"/>
    </location>
</feature>
<proteinExistence type="predicted"/>
<evidence type="ECO:0000313" key="2">
    <source>
        <dbReference type="EMBL" id="PAV29905.1"/>
    </source>
</evidence>
<dbReference type="Pfam" id="PF11877">
    <property type="entry name" value="DUF3397"/>
    <property type="match status" value="1"/>
</dbReference>
<gene>
    <name evidence="2" type="ORF">CIL05_08480</name>
</gene>
<keyword evidence="1" id="KW-0472">Membrane</keyword>
<dbReference type="OrthoDB" id="2353183at2"/>
<organism evidence="2 3">
    <name type="scientific">Virgibacillus profundi</name>
    <dbReference type="NCBI Taxonomy" id="2024555"/>
    <lineage>
        <taxon>Bacteria</taxon>
        <taxon>Bacillati</taxon>
        <taxon>Bacillota</taxon>
        <taxon>Bacilli</taxon>
        <taxon>Bacillales</taxon>
        <taxon>Bacillaceae</taxon>
        <taxon>Virgibacillus</taxon>
    </lineage>
</organism>
<dbReference type="InterPro" id="IPR016945">
    <property type="entry name" value="UCP030092"/>
</dbReference>
<evidence type="ECO:0000313" key="3">
    <source>
        <dbReference type="Proteomes" id="UP000218887"/>
    </source>
</evidence>
<evidence type="ECO:0000256" key="1">
    <source>
        <dbReference type="SAM" id="Phobius"/>
    </source>
</evidence>
<evidence type="ECO:0008006" key="4">
    <source>
        <dbReference type="Google" id="ProtNLM"/>
    </source>
</evidence>
<keyword evidence="3" id="KW-1185">Reference proteome</keyword>
<keyword evidence="1" id="KW-1133">Transmembrane helix</keyword>
<reference evidence="2 3" key="1">
    <citation type="submission" date="2017-08" db="EMBL/GenBank/DDBJ databases">
        <title>Virgibacillus indicus sp. nov. and Virgibacillus profoundi sp. nov, two moderately halophilic bacteria isolated from marine sediment by using the Microfluidic Streak Plate.</title>
        <authorList>
            <person name="Xu B."/>
            <person name="Hu B."/>
            <person name="Wang J."/>
            <person name="Zhu Y."/>
            <person name="Huang L."/>
            <person name="Du W."/>
            <person name="Huang Y."/>
        </authorList>
    </citation>
    <scope>NUCLEOTIDE SEQUENCE [LARGE SCALE GENOMIC DNA]</scope>
    <source>
        <strain evidence="2 3">IO3-P3-H5</strain>
    </source>
</reference>
<feature type="transmembrane region" description="Helical" evidence="1">
    <location>
        <begin position="67"/>
        <end position="87"/>
    </location>
</feature>
<feature type="transmembrane region" description="Helical" evidence="1">
    <location>
        <begin position="99"/>
        <end position="125"/>
    </location>
</feature>
<protein>
    <recommendedName>
        <fullName evidence="4">DUF3397 domain-containing protein</fullName>
    </recommendedName>
</protein>
<accession>A0A2A2IFJ4</accession>
<dbReference type="Proteomes" id="UP000218887">
    <property type="component" value="Unassembled WGS sequence"/>
</dbReference>
<name>A0A2A2IFJ4_9BACI</name>
<dbReference type="AlphaFoldDB" id="A0A2A2IFJ4"/>
<keyword evidence="1" id="KW-0812">Transmembrane</keyword>
<dbReference type="InterPro" id="IPR024515">
    <property type="entry name" value="DUF3397"/>
</dbReference>
<dbReference type="EMBL" id="NPOA01000005">
    <property type="protein sequence ID" value="PAV29905.1"/>
    <property type="molecule type" value="Genomic_DNA"/>
</dbReference>
<sequence length="127" mass="15311">MIDFIIYLIAFFITVPIFATWLLYKIIRKFKHGKLRAFHQAVNWTTILYIIAVTILLTIIFEKQFIGITLVFLLSILTVIIIFQWKMNTEILFKKAIKVFWRFSFLIFFVIYICLLLIGVIRQIFFY</sequence>
<comment type="caution">
    <text evidence="2">The sequence shown here is derived from an EMBL/GenBank/DDBJ whole genome shotgun (WGS) entry which is preliminary data.</text>
</comment>
<dbReference type="PIRSF" id="PIRSF030092">
    <property type="entry name" value="UCP030092"/>
    <property type="match status" value="1"/>
</dbReference>
<feature type="transmembrane region" description="Helical" evidence="1">
    <location>
        <begin position="6"/>
        <end position="24"/>
    </location>
</feature>